<evidence type="ECO:0000313" key="6">
    <source>
        <dbReference type="Proteomes" id="UP000776276"/>
    </source>
</evidence>
<dbReference type="EMBL" id="JAHKRT010000004">
    <property type="protein sequence ID" value="MBU3077905.1"/>
    <property type="molecule type" value="Genomic_DNA"/>
</dbReference>
<keyword evidence="6" id="KW-1185">Reference proteome</keyword>
<name>A0ABS6BKZ6_9SPHN</name>
<evidence type="ECO:0000256" key="1">
    <source>
        <dbReference type="ARBA" id="ARBA00023015"/>
    </source>
</evidence>
<dbReference type="RefSeq" id="WP_216323235.1">
    <property type="nucleotide sequence ID" value="NZ_JAHKRT010000004.1"/>
</dbReference>
<evidence type="ECO:0000256" key="3">
    <source>
        <dbReference type="ARBA" id="ARBA00023163"/>
    </source>
</evidence>
<dbReference type="Proteomes" id="UP000776276">
    <property type="component" value="Unassembled WGS sequence"/>
</dbReference>
<proteinExistence type="predicted"/>
<dbReference type="PANTHER" id="PTHR30146">
    <property type="entry name" value="LACI-RELATED TRANSCRIPTIONAL REPRESSOR"/>
    <property type="match status" value="1"/>
</dbReference>
<keyword evidence="3" id="KW-0804">Transcription</keyword>
<dbReference type="CDD" id="cd01392">
    <property type="entry name" value="HTH_LacI"/>
    <property type="match status" value="1"/>
</dbReference>
<dbReference type="Pfam" id="PF13377">
    <property type="entry name" value="Peripla_BP_3"/>
    <property type="match status" value="1"/>
</dbReference>
<protein>
    <submittedName>
        <fullName evidence="5">LacI family transcriptional regulator</fullName>
    </submittedName>
</protein>
<feature type="domain" description="HTH lacI-type" evidence="4">
    <location>
        <begin position="10"/>
        <end position="64"/>
    </location>
</feature>
<evidence type="ECO:0000256" key="2">
    <source>
        <dbReference type="ARBA" id="ARBA00023125"/>
    </source>
</evidence>
<evidence type="ECO:0000313" key="5">
    <source>
        <dbReference type="EMBL" id="MBU3077905.1"/>
    </source>
</evidence>
<reference evidence="5 6" key="1">
    <citation type="submission" date="2021-06" db="EMBL/GenBank/DDBJ databases">
        <title>Sphingomonas sp. XMGL2, whole genome shotgun sequencing project.</title>
        <authorList>
            <person name="Zhao G."/>
            <person name="Shen L."/>
        </authorList>
    </citation>
    <scope>NUCLEOTIDE SEQUENCE [LARGE SCALE GENOMIC DNA]</scope>
    <source>
        <strain evidence="5 6">XMGL2</strain>
    </source>
</reference>
<dbReference type="InterPro" id="IPR046335">
    <property type="entry name" value="LacI/GalR-like_sensor"/>
</dbReference>
<keyword evidence="2" id="KW-0238">DNA-binding</keyword>
<keyword evidence="1" id="KW-0805">Transcription regulation</keyword>
<evidence type="ECO:0000259" key="4">
    <source>
        <dbReference type="PROSITE" id="PS50932"/>
    </source>
</evidence>
<organism evidence="5 6">
    <name type="scientific">Sphingomonas quercus</name>
    <dbReference type="NCBI Taxonomy" id="2842451"/>
    <lineage>
        <taxon>Bacteria</taxon>
        <taxon>Pseudomonadati</taxon>
        <taxon>Pseudomonadota</taxon>
        <taxon>Alphaproteobacteria</taxon>
        <taxon>Sphingomonadales</taxon>
        <taxon>Sphingomonadaceae</taxon>
        <taxon>Sphingomonas</taxon>
    </lineage>
</organism>
<dbReference type="CDD" id="cd06284">
    <property type="entry name" value="PBP1_LacI-like"/>
    <property type="match status" value="1"/>
</dbReference>
<comment type="caution">
    <text evidence="5">The sequence shown here is derived from an EMBL/GenBank/DDBJ whole genome shotgun (WGS) entry which is preliminary data.</text>
</comment>
<dbReference type="PANTHER" id="PTHR30146:SF109">
    <property type="entry name" value="HTH-TYPE TRANSCRIPTIONAL REGULATOR GALS"/>
    <property type="match status" value="1"/>
</dbReference>
<dbReference type="InterPro" id="IPR000843">
    <property type="entry name" value="HTH_LacI"/>
</dbReference>
<gene>
    <name evidence="5" type="ORF">KOF26_08515</name>
</gene>
<dbReference type="PROSITE" id="PS50932">
    <property type="entry name" value="HTH_LACI_2"/>
    <property type="match status" value="1"/>
</dbReference>
<dbReference type="Pfam" id="PF00356">
    <property type="entry name" value="LacI"/>
    <property type="match status" value="1"/>
</dbReference>
<dbReference type="SMART" id="SM00354">
    <property type="entry name" value="HTH_LACI"/>
    <property type="match status" value="1"/>
</dbReference>
<sequence length="339" mass="35959">MTAAAGRGRLKMKDVARDLGMSVATVSRVLSQPELVSAATAARVREAIDRLGYRPNLTARDLRRQETRIILVVVPRLSPFFLDVLRGAEAAAHEQGYTVLMAYSGGNPHREGRFLDQVLSRRADGAILVTSVDAAALAARGPALPPVVAALEPVDGLGLPTVRVDNVAAAMAATDYLVTLGHRRIAHISGPDDVPMAQHRAEGFGLAIARAGLDDGACHRIAGDFTLASGERAMARLLTRNPRPTAVFVANDEMAVGAVQVIRKAGLTVGDDISVIGFDDQRIANLYEPSLTTVHVPTADLGHEAVMQLVEAMAGRPAARDIVLTTRLVIRDTTGPART</sequence>
<accession>A0ABS6BKZ6</accession>